<gene>
    <name evidence="1" type="ORF">KFL_015490010</name>
</gene>
<protein>
    <recommendedName>
        <fullName evidence="3">Reverse transcriptase Ty1/copia-type domain-containing protein</fullName>
    </recommendedName>
</protein>
<evidence type="ECO:0000313" key="2">
    <source>
        <dbReference type="Proteomes" id="UP000054558"/>
    </source>
</evidence>
<name>A0A1Y1IVN5_KLENI</name>
<reference evidence="1 2" key="1">
    <citation type="journal article" date="2014" name="Nat. Commun.">
        <title>Klebsormidium flaccidum genome reveals primary factors for plant terrestrial adaptation.</title>
        <authorList>
            <person name="Hori K."/>
            <person name="Maruyama F."/>
            <person name="Fujisawa T."/>
            <person name="Togashi T."/>
            <person name="Yamamoto N."/>
            <person name="Seo M."/>
            <person name="Sato S."/>
            <person name="Yamada T."/>
            <person name="Mori H."/>
            <person name="Tajima N."/>
            <person name="Moriyama T."/>
            <person name="Ikeuchi M."/>
            <person name="Watanabe M."/>
            <person name="Wada H."/>
            <person name="Kobayashi K."/>
            <person name="Saito M."/>
            <person name="Masuda T."/>
            <person name="Sasaki-Sekimoto Y."/>
            <person name="Mashiguchi K."/>
            <person name="Awai K."/>
            <person name="Shimojima M."/>
            <person name="Masuda S."/>
            <person name="Iwai M."/>
            <person name="Nobusawa T."/>
            <person name="Narise T."/>
            <person name="Kondo S."/>
            <person name="Saito H."/>
            <person name="Sato R."/>
            <person name="Murakawa M."/>
            <person name="Ihara Y."/>
            <person name="Oshima-Yamada Y."/>
            <person name="Ohtaka K."/>
            <person name="Satoh M."/>
            <person name="Sonobe K."/>
            <person name="Ishii M."/>
            <person name="Ohtani R."/>
            <person name="Kanamori-Sato M."/>
            <person name="Honoki R."/>
            <person name="Miyazaki D."/>
            <person name="Mochizuki H."/>
            <person name="Umetsu J."/>
            <person name="Higashi K."/>
            <person name="Shibata D."/>
            <person name="Kamiya Y."/>
            <person name="Sato N."/>
            <person name="Nakamura Y."/>
            <person name="Tabata S."/>
            <person name="Ida S."/>
            <person name="Kurokawa K."/>
            <person name="Ohta H."/>
        </authorList>
    </citation>
    <scope>NUCLEOTIDE SEQUENCE [LARGE SCALE GENOMIC DNA]</scope>
    <source>
        <strain evidence="1 2">NIES-2285</strain>
    </source>
</reference>
<accession>A0A1Y1IVN5</accession>
<sequence>MWAGDGLPPQAHLVQAAPGPRAWHMRLKEELVAFMAHAALFTRIVAGEQVYLVVLVNDILVAARGAERIAKVKAHLAEKFDMRDRGAATYSLGMELTCDRKARMHPEADVEEADGRAIGRYGQAEARAGGQVNEGGPDIAQSVGALAHYMAGPTKAHWRAALEVVRSLAEMAEDVRSKHNDVIHQFARERMARKEVAFAYCKTEDMKADNMIEALAPGKFEECKSEISIA</sequence>
<organism evidence="1 2">
    <name type="scientific">Klebsormidium nitens</name>
    <name type="common">Green alga</name>
    <name type="synonym">Ulothrix nitens</name>
    <dbReference type="NCBI Taxonomy" id="105231"/>
    <lineage>
        <taxon>Eukaryota</taxon>
        <taxon>Viridiplantae</taxon>
        <taxon>Streptophyta</taxon>
        <taxon>Klebsormidiophyceae</taxon>
        <taxon>Klebsormidiales</taxon>
        <taxon>Klebsormidiaceae</taxon>
        <taxon>Klebsormidium</taxon>
    </lineage>
</organism>
<dbReference type="EMBL" id="DF238498">
    <property type="protein sequence ID" value="GAQ93461.1"/>
    <property type="molecule type" value="Genomic_DNA"/>
</dbReference>
<dbReference type="AlphaFoldDB" id="A0A1Y1IVN5"/>
<proteinExistence type="predicted"/>
<keyword evidence="2" id="KW-1185">Reference proteome</keyword>
<dbReference type="Proteomes" id="UP000054558">
    <property type="component" value="Unassembled WGS sequence"/>
</dbReference>
<evidence type="ECO:0008006" key="3">
    <source>
        <dbReference type="Google" id="ProtNLM"/>
    </source>
</evidence>
<evidence type="ECO:0000313" key="1">
    <source>
        <dbReference type="EMBL" id="GAQ93461.1"/>
    </source>
</evidence>